<protein>
    <submittedName>
        <fullName evidence="1">Uncharacterized protein</fullName>
    </submittedName>
</protein>
<gene>
    <name evidence="1" type="ORF">CEUSTIGMA_g12555.t1</name>
</gene>
<dbReference type="AlphaFoldDB" id="A0A250XPZ7"/>
<reference evidence="1 2" key="1">
    <citation type="submission" date="2017-08" db="EMBL/GenBank/DDBJ databases">
        <title>Acidophilic green algal genome provides insights into adaptation to an acidic environment.</title>
        <authorList>
            <person name="Hirooka S."/>
            <person name="Hirose Y."/>
            <person name="Kanesaki Y."/>
            <person name="Higuchi S."/>
            <person name="Fujiwara T."/>
            <person name="Onuma R."/>
            <person name="Era A."/>
            <person name="Ohbayashi R."/>
            <person name="Uzuka A."/>
            <person name="Nozaki H."/>
            <person name="Yoshikawa H."/>
            <person name="Miyagishima S.Y."/>
        </authorList>
    </citation>
    <scope>NUCLEOTIDE SEQUENCE [LARGE SCALE GENOMIC DNA]</scope>
    <source>
        <strain evidence="1 2">NIES-2499</strain>
    </source>
</reference>
<dbReference type="Proteomes" id="UP000232323">
    <property type="component" value="Unassembled WGS sequence"/>
</dbReference>
<dbReference type="EMBL" id="BEGY01000151">
    <property type="protein sequence ID" value="GAX85135.1"/>
    <property type="molecule type" value="Genomic_DNA"/>
</dbReference>
<proteinExistence type="predicted"/>
<comment type="caution">
    <text evidence="1">The sequence shown here is derived from an EMBL/GenBank/DDBJ whole genome shotgun (WGS) entry which is preliminary data.</text>
</comment>
<keyword evidence="2" id="KW-1185">Reference proteome</keyword>
<evidence type="ECO:0000313" key="1">
    <source>
        <dbReference type="EMBL" id="GAX85135.1"/>
    </source>
</evidence>
<name>A0A250XPZ7_9CHLO</name>
<accession>A0A250XPZ7</accession>
<evidence type="ECO:0000313" key="2">
    <source>
        <dbReference type="Proteomes" id="UP000232323"/>
    </source>
</evidence>
<organism evidence="1 2">
    <name type="scientific">Chlamydomonas eustigma</name>
    <dbReference type="NCBI Taxonomy" id="1157962"/>
    <lineage>
        <taxon>Eukaryota</taxon>
        <taxon>Viridiplantae</taxon>
        <taxon>Chlorophyta</taxon>
        <taxon>core chlorophytes</taxon>
        <taxon>Chlorophyceae</taxon>
        <taxon>CS clade</taxon>
        <taxon>Chlamydomonadales</taxon>
        <taxon>Chlamydomonadaceae</taxon>
        <taxon>Chlamydomonas</taxon>
    </lineage>
</organism>
<sequence>MSSSSMTTTCRTTASNLQSTVITKSSVVTDLDMLDAAAAETELCKRMHGSNHLMPSNTSVTTVQEHAVAHPVLISSEYKALQELKTCLEAEAMKSQLLTLDPRLPRHDMPTVAHLSVITSTAVLPAGTNHVAAASHDSFTPQLHCDEERKPPVCLPSSEGCVGCLPAVDVSSVEKSVNMLPPAAYSPTTLHTMMMAEYEWSGNCSGVQSPASDASCSEMPTVAAVAVILDRVPDEPSSLDPEKAAVILEMLPSPIIQDKDEVAVSSSDDTKEVLHCDDKRMLLLGDPSAVMAVHGKDQHNQQVLLTATGNCVQQVVHLHQASSVTQEALAVSTCLLPQPQSSSEGTTVASRLGCTAASTLCTMLGTGLGLTAVGTILLLAPPILMINESIKLAWRGYQMCRSYVYVAGFSF</sequence>